<reference evidence="2 3" key="1">
    <citation type="submission" date="2016-02" db="EMBL/GenBank/DDBJ databases">
        <authorList>
            <person name="Wen L."/>
            <person name="He K."/>
            <person name="Yang H."/>
        </authorList>
    </citation>
    <scope>NUCLEOTIDE SEQUENCE [LARGE SCALE GENOMIC DNA]</scope>
    <source>
        <strain evidence="2 3">TSA40</strain>
    </source>
</reference>
<evidence type="ECO:0000256" key="1">
    <source>
        <dbReference type="SAM" id="SignalP"/>
    </source>
</evidence>
<protein>
    <submittedName>
        <fullName evidence="2">Uncharacterized protein</fullName>
    </submittedName>
</protein>
<keyword evidence="1" id="KW-0732">Signal</keyword>
<dbReference type="Proteomes" id="UP000197535">
    <property type="component" value="Unassembled WGS sequence"/>
</dbReference>
<accession>A0A254TLD4</accession>
<evidence type="ECO:0000313" key="2">
    <source>
        <dbReference type="EMBL" id="OWW20528.1"/>
    </source>
</evidence>
<gene>
    <name evidence="2" type="ORF">AYR66_14560</name>
</gene>
<dbReference type="OrthoDB" id="8556837at2"/>
<dbReference type="EMBL" id="LSTO01000001">
    <property type="protein sequence ID" value="OWW20528.1"/>
    <property type="molecule type" value="Genomic_DNA"/>
</dbReference>
<comment type="caution">
    <text evidence="2">The sequence shown here is derived from an EMBL/GenBank/DDBJ whole genome shotgun (WGS) entry which is preliminary data.</text>
</comment>
<dbReference type="AlphaFoldDB" id="A0A254TLD4"/>
<proteinExistence type="predicted"/>
<keyword evidence="3" id="KW-1185">Reference proteome</keyword>
<feature type="signal peptide" evidence="1">
    <location>
        <begin position="1"/>
        <end position="21"/>
    </location>
</feature>
<dbReference type="RefSeq" id="WP_088707401.1">
    <property type="nucleotide sequence ID" value="NZ_LSTO01000001.1"/>
</dbReference>
<name>A0A254TLD4_9BURK</name>
<organism evidence="2 3">
    <name type="scientific">Noviherbaspirillum denitrificans</name>
    <dbReference type="NCBI Taxonomy" id="1968433"/>
    <lineage>
        <taxon>Bacteria</taxon>
        <taxon>Pseudomonadati</taxon>
        <taxon>Pseudomonadota</taxon>
        <taxon>Betaproteobacteria</taxon>
        <taxon>Burkholderiales</taxon>
        <taxon>Oxalobacteraceae</taxon>
        <taxon>Noviherbaspirillum</taxon>
    </lineage>
</organism>
<feature type="chain" id="PRO_5013213856" evidence="1">
    <location>
        <begin position="22"/>
        <end position="244"/>
    </location>
</feature>
<evidence type="ECO:0000313" key="3">
    <source>
        <dbReference type="Proteomes" id="UP000197535"/>
    </source>
</evidence>
<sequence length="244" mass="27870">MRKLIPLTLAGALLVPTLAAAGPADYIYTPTVEYGEKEIDFKMGTARPRGELRESAASIGFGYGATQSWFTELYVKYKREKGEATKFDAIEWENKFQLTETGKYPVDVGFLLEIERPQDHAEGWEVKWGPLFQTEFGKIQLNANMLFERSFRAEEPGKTEFQYQWQAKYRWLPHFEYGVQGFGELGKWDHWAPAGERIHTAGPAVFGKIALGNHQALKYNAAWLLGMSNAAPNHTFRLQTEYEF</sequence>